<name>A0AA35TQD4_GEOBA</name>
<dbReference type="InterPro" id="IPR011333">
    <property type="entry name" value="SKP1/BTB/POZ_sf"/>
</dbReference>
<dbReference type="SUPFAM" id="SSF49785">
    <property type="entry name" value="Galactose-binding domain-like"/>
    <property type="match status" value="1"/>
</dbReference>
<dbReference type="InterPro" id="IPR011705">
    <property type="entry name" value="BACK"/>
</dbReference>
<dbReference type="GO" id="GO:0048512">
    <property type="term" value="P:circadian behavior"/>
    <property type="evidence" value="ECO:0007669"/>
    <property type="project" value="TreeGrafter"/>
</dbReference>
<dbReference type="AlphaFoldDB" id="A0AA35TQD4"/>
<keyword evidence="3" id="KW-1185">Reference proteome</keyword>
<gene>
    <name evidence="2" type="ORF">GBAR_LOCUS28705</name>
</gene>
<dbReference type="EMBL" id="CASHTH010004019">
    <property type="protein sequence ID" value="CAI8052520.1"/>
    <property type="molecule type" value="Genomic_DNA"/>
</dbReference>
<dbReference type="InterPro" id="IPR008979">
    <property type="entry name" value="Galactose-bd-like_sf"/>
</dbReference>
<accession>A0AA35TQD4</accession>
<evidence type="ECO:0000313" key="3">
    <source>
        <dbReference type="Proteomes" id="UP001174909"/>
    </source>
</evidence>
<dbReference type="PANTHER" id="PTHR46306:SF1">
    <property type="entry name" value="BTB_POZ DOMAIN-CONTAINING PROTEIN 9"/>
    <property type="match status" value="1"/>
</dbReference>
<sequence>LHPAEVLELDITHIGRLASRLVKLFGRQLYTDVTFLVSGQPVGAHRAVLASQSDYFDCLLYGPMIEGRASEITLKETPVEAFRELVRFVYSGSVANVKDKCEVFMDLHAGEVIASTALQQLPKENLKKLIARDTFMVEEIQIFEAVRKWMETNGVRKEGASELLECVRLTEMPQAELKAKVLPTGLFARARVLAAMGEGEPVEIATRGRTSTSGDNINLFEGGDPRLTTCYNYILDLLPGRSEESATICDYSFSLTFSANVDPAHLTVRFDNVYLVNQIMFDGYLPDVCKSPGDADRDNSPFCYKMWVSRDGDLWTMVLDYSRLKCFSVQRLFFPKMAIRYVRILQSKGKENFKIHLQSCSYVGPVPYNFRDNGVIAPFIPMTPDYRQHLKFSENRCTARLMITFTQPYSINSIRVELEGVEGKADVSVSVATENRNKAYSEIALLKTADLASSLSAEFSERPVSIVSLTVSLLRPPNQDLPLPKKQDSGILLKTLRLSMHRAVAR</sequence>
<comment type="caution">
    <text evidence="2">The sequence shown here is derived from an EMBL/GenBank/DDBJ whole genome shotgun (WGS) entry which is preliminary data.</text>
</comment>
<evidence type="ECO:0000259" key="1">
    <source>
        <dbReference type="PROSITE" id="PS50097"/>
    </source>
</evidence>
<dbReference type="InterPro" id="IPR000210">
    <property type="entry name" value="BTB/POZ_dom"/>
</dbReference>
<dbReference type="PANTHER" id="PTHR46306">
    <property type="entry name" value="BTB/POZ DOMAIN-CONTAINING PROTEIN 9"/>
    <property type="match status" value="1"/>
</dbReference>
<dbReference type="PROSITE" id="PS50097">
    <property type="entry name" value="BTB"/>
    <property type="match status" value="1"/>
</dbReference>
<feature type="non-terminal residue" evidence="2">
    <location>
        <position position="506"/>
    </location>
</feature>
<proteinExistence type="predicted"/>
<dbReference type="GO" id="GO:0008344">
    <property type="term" value="P:adult locomotory behavior"/>
    <property type="evidence" value="ECO:0007669"/>
    <property type="project" value="TreeGrafter"/>
</dbReference>
<dbReference type="Proteomes" id="UP001174909">
    <property type="component" value="Unassembled WGS sequence"/>
</dbReference>
<dbReference type="GO" id="GO:0005737">
    <property type="term" value="C:cytoplasm"/>
    <property type="evidence" value="ECO:0007669"/>
    <property type="project" value="TreeGrafter"/>
</dbReference>
<organism evidence="2 3">
    <name type="scientific">Geodia barretti</name>
    <name type="common">Barrett's horny sponge</name>
    <dbReference type="NCBI Taxonomy" id="519541"/>
    <lineage>
        <taxon>Eukaryota</taxon>
        <taxon>Metazoa</taxon>
        <taxon>Porifera</taxon>
        <taxon>Demospongiae</taxon>
        <taxon>Heteroscleromorpha</taxon>
        <taxon>Tetractinellida</taxon>
        <taxon>Astrophorina</taxon>
        <taxon>Geodiidae</taxon>
        <taxon>Geodia</taxon>
    </lineage>
</organism>
<feature type="domain" description="BTB" evidence="1">
    <location>
        <begin position="31"/>
        <end position="98"/>
    </location>
</feature>
<dbReference type="SMART" id="SM00875">
    <property type="entry name" value="BACK"/>
    <property type="match status" value="1"/>
</dbReference>
<evidence type="ECO:0000313" key="2">
    <source>
        <dbReference type="EMBL" id="CAI8052520.1"/>
    </source>
</evidence>
<dbReference type="InterPro" id="IPR052407">
    <property type="entry name" value="BTB_POZ_domain_cont_9"/>
</dbReference>
<dbReference type="Pfam" id="PF07707">
    <property type="entry name" value="BACK"/>
    <property type="match status" value="1"/>
</dbReference>
<protein>
    <submittedName>
        <fullName evidence="2">BTB/POZ domain-containing protein 9</fullName>
    </submittedName>
</protein>
<dbReference type="GO" id="GO:0050804">
    <property type="term" value="P:modulation of chemical synaptic transmission"/>
    <property type="evidence" value="ECO:0007669"/>
    <property type="project" value="TreeGrafter"/>
</dbReference>
<dbReference type="SUPFAM" id="SSF54695">
    <property type="entry name" value="POZ domain"/>
    <property type="match status" value="1"/>
</dbReference>
<dbReference type="SMART" id="SM00225">
    <property type="entry name" value="BTB"/>
    <property type="match status" value="1"/>
</dbReference>
<dbReference type="Gene3D" id="2.60.120.260">
    <property type="entry name" value="Galactose-binding domain-like"/>
    <property type="match status" value="1"/>
</dbReference>
<reference evidence="2" key="1">
    <citation type="submission" date="2023-03" db="EMBL/GenBank/DDBJ databases">
        <authorList>
            <person name="Steffen K."/>
            <person name="Cardenas P."/>
        </authorList>
    </citation>
    <scope>NUCLEOTIDE SEQUENCE</scope>
</reference>
<dbReference type="Gene3D" id="3.30.710.10">
    <property type="entry name" value="Potassium Channel Kv1.1, Chain A"/>
    <property type="match status" value="1"/>
</dbReference>